<dbReference type="PROSITE" id="PS50995">
    <property type="entry name" value="HTH_MARR_2"/>
    <property type="match status" value="1"/>
</dbReference>
<name>A0A4S2DP44_9CLOT</name>
<evidence type="ECO:0000256" key="4">
    <source>
        <dbReference type="SAM" id="Coils"/>
    </source>
</evidence>
<dbReference type="GO" id="GO:0003700">
    <property type="term" value="F:DNA-binding transcription factor activity"/>
    <property type="evidence" value="ECO:0007669"/>
    <property type="project" value="InterPro"/>
</dbReference>
<feature type="domain" description="HTH marR-type" evidence="5">
    <location>
        <begin position="10"/>
        <end position="147"/>
    </location>
</feature>
<dbReference type="OrthoDB" id="166070at2"/>
<dbReference type="Proteomes" id="UP000306888">
    <property type="component" value="Unassembled WGS sequence"/>
</dbReference>
<evidence type="ECO:0000313" key="6">
    <source>
        <dbReference type="EMBL" id="TGY44177.1"/>
    </source>
</evidence>
<keyword evidence="7" id="KW-1185">Reference proteome</keyword>
<comment type="caution">
    <text evidence="6">The sequence shown here is derived from an EMBL/GenBank/DDBJ whole genome shotgun (WGS) entry which is preliminary data.</text>
</comment>
<evidence type="ECO:0000256" key="2">
    <source>
        <dbReference type="ARBA" id="ARBA00023125"/>
    </source>
</evidence>
<dbReference type="InterPro" id="IPR036388">
    <property type="entry name" value="WH-like_DNA-bd_sf"/>
</dbReference>
<gene>
    <name evidence="6" type="ORF">E5347_05000</name>
</gene>
<evidence type="ECO:0000256" key="3">
    <source>
        <dbReference type="ARBA" id="ARBA00023163"/>
    </source>
</evidence>
<dbReference type="Pfam" id="PF01047">
    <property type="entry name" value="MarR"/>
    <property type="match status" value="1"/>
</dbReference>
<feature type="coiled-coil region" evidence="4">
    <location>
        <begin position="96"/>
        <end position="127"/>
    </location>
</feature>
<evidence type="ECO:0000313" key="7">
    <source>
        <dbReference type="Proteomes" id="UP000306888"/>
    </source>
</evidence>
<dbReference type="InterPro" id="IPR000835">
    <property type="entry name" value="HTH_MarR-typ"/>
</dbReference>
<sequence length="147" mass="17167">MDKTKMENVTNNLLNLIFHVNNKLFNHSEIVKNNAIPPSHMKVLFHLLNIKSTSVSNVAKCLDISKPNMTPIIDKLISEGFVHRYTDSQDRRKLKIELTDKAYKFLEEKKIEMKNNLSERISSLEEDDLINLDYHITEMSKIIKKIK</sequence>
<dbReference type="SMART" id="SM00347">
    <property type="entry name" value="HTH_MARR"/>
    <property type="match status" value="1"/>
</dbReference>
<proteinExistence type="predicted"/>
<dbReference type="RefSeq" id="WP_136005193.1">
    <property type="nucleotide sequence ID" value="NZ_SRYR01000001.1"/>
</dbReference>
<dbReference type="PRINTS" id="PR00598">
    <property type="entry name" value="HTHMARR"/>
</dbReference>
<dbReference type="InterPro" id="IPR036390">
    <property type="entry name" value="WH_DNA-bd_sf"/>
</dbReference>
<dbReference type="EMBL" id="SRYR01000001">
    <property type="protein sequence ID" value="TGY44177.1"/>
    <property type="molecule type" value="Genomic_DNA"/>
</dbReference>
<dbReference type="PANTHER" id="PTHR42756">
    <property type="entry name" value="TRANSCRIPTIONAL REGULATOR, MARR"/>
    <property type="match status" value="1"/>
</dbReference>
<keyword evidence="4" id="KW-0175">Coiled coil</keyword>
<keyword evidence="1" id="KW-0805">Transcription regulation</keyword>
<reference evidence="6 7" key="1">
    <citation type="submission" date="2019-04" db="EMBL/GenBank/DDBJ databases">
        <title>Microbes associate with the intestines of laboratory mice.</title>
        <authorList>
            <person name="Navarre W."/>
            <person name="Wong E."/>
            <person name="Huang K."/>
            <person name="Tropini C."/>
            <person name="Ng K."/>
            <person name="Yu B."/>
        </authorList>
    </citation>
    <scope>NUCLEOTIDE SEQUENCE [LARGE SCALE GENOMIC DNA]</scope>
    <source>
        <strain evidence="6 7">NM50_B9-20</strain>
    </source>
</reference>
<dbReference type="SUPFAM" id="SSF46785">
    <property type="entry name" value="Winged helix' DNA-binding domain"/>
    <property type="match status" value="1"/>
</dbReference>
<dbReference type="AlphaFoldDB" id="A0A4S2DP44"/>
<evidence type="ECO:0000259" key="5">
    <source>
        <dbReference type="PROSITE" id="PS50995"/>
    </source>
</evidence>
<dbReference type="PANTHER" id="PTHR42756:SF1">
    <property type="entry name" value="TRANSCRIPTIONAL REPRESSOR OF EMRAB OPERON"/>
    <property type="match status" value="1"/>
</dbReference>
<dbReference type="GO" id="GO:0003677">
    <property type="term" value="F:DNA binding"/>
    <property type="evidence" value="ECO:0007669"/>
    <property type="project" value="UniProtKB-KW"/>
</dbReference>
<evidence type="ECO:0000256" key="1">
    <source>
        <dbReference type="ARBA" id="ARBA00023015"/>
    </source>
</evidence>
<accession>A0A4S2DP44</accession>
<protein>
    <submittedName>
        <fullName evidence="6">MarR family transcriptional regulator</fullName>
    </submittedName>
</protein>
<organism evidence="6 7">
    <name type="scientific">Clostridium sartagoforme</name>
    <dbReference type="NCBI Taxonomy" id="84031"/>
    <lineage>
        <taxon>Bacteria</taxon>
        <taxon>Bacillati</taxon>
        <taxon>Bacillota</taxon>
        <taxon>Clostridia</taxon>
        <taxon>Eubacteriales</taxon>
        <taxon>Clostridiaceae</taxon>
        <taxon>Clostridium</taxon>
    </lineage>
</organism>
<dbReference type="Gene3D" id="1.10.10.10">
    <property type="entry name" value="Winged helix-like DNA-binding domain superfamily/Winged helix DNA-binding domain"/>
    <property type="match status" value="1"/>
</dbReference>
<keyword evidence="2" id="KW-0238">DNA-binding</keyword>
<keyword evidence="3" id="KW-0804">Transcription</keyword>